<evidence type="ECO:0000256" key="2">
    <source>
        <dbReference type="ARBA" id="ARBA00023242"/>
    </source>
</evidence>
<dbReference type="OMA" id="HFFYKHC"/>
<dbReference type="InterPro" id="IPR051137">
    <property type="entry name" value="PP4R3-like"/>
</dbReference>
<dbReference type="Pfam" id="PF04802">
    <property type="entry name" value="PP4R3"/>
    <property type="match status" value="1"/>
</dbReference>
<keyword evidence="2" id="KW-0539">Nucleus</keyword>
<dbReference type="InterPro" id="IPR011993">
    <property type="entry name" value="PH-like_dom_sf"/>
</dbReference>
<dbReference type="KEGG" id="bbo:BBOV_III002150"/>
<feature type="region of interest" description="Disordered" evidence="3">
    <location>
        <begin position="763"/>
        <end position="789"/>
    </location>
</feature>
<accession>A7AMJ8</accession>
<dbReference type="GeneID" id="5479595"/>
<sequence>MADEANRDALDAIEVELRREPRLQKAHPVNGIPASCRRVKLYELYGTNEAWVDKGTGYCHIKETGDEDSPQIVIELEQDGKTIKVVSNIQSNTNYSSQNDSIIIWQESGDERLHRALSFQNVVGHKSFWSYISGLVDEKRIQGCKERDGTGIDGDVENDGDKSSPNSSMVDDAHSPKLGAKCGTGYRALPTPSAPELRKLETTIDAMLAQASLSDLIFMDLLEKKWLLEAFTVMNRCVDIGDLSTLSAIASVMSRLMLNWCGNLELMHVFVSDDIFFDLLRAFEYDGELLSQNLSLEHVKFFKEHVKHHDVVVLGNPAFYKLVHSSYRIEYLKDVVLPRQLDEFAIQRLNSVIFSNTNEILNTISSDGRGFVESLKDQLANNYMAAMLLRELLSTARCSQGVNQPDRISLLLLIKHSQLLNELSGYLDNTAPACKNFEETIKPINDHAEREYNSLKCTFVSSQNHRPDLLGSRRHHLVDPVALAVEIFNLCLEVFPSIVRTAVFSDAEAKGEPALLFALCDVLATNAHEGVQTQTKDIFVRLLDPKNMDLPEKDEMCSLFYDNGVLDCIVDRIFGPNVPDSRIIRVAKVHAIDLLSLCAKEHRHRFKLRVQSHKLPLRVLSSCLRPFDKFVAVGAMKFLHVCIKMKDVSVERHITKYHLLRPVMWILKTKVNPGKDGGCMLESVCLGILNTIDSWALDGLVYSLFEDPFCTAIYLELKRCYSHCCENFVFNNMERMFRFSRVGGQEDNSKKRSIFVDPDRWFEEDDEDDSDQVKQNTSHSGGNLVDGYDDDDDYSAKRGLMSVDKSLVSTSIHDDNGDDEVMEPLHKVRRKGPEDKVELFDFTFKAAKSTKINVLLDIGRKKPPSGESLASDFVLDSSD</sequence>
<organism evidence="6 7">
    <name type="scientific">Babesia bovis</name>
    <dbReference type="NCBI Taxonomy" id="5865"/>
    <lineage>
        <taxon>Eukaryota</taxon>
        <taxon>Sar</taxon>
        <taxon>Alveolata</taxon>
        <taxon>Apicomplexa</taxon>
        <taxon>Aconoidasida</taxon>
        <taxon>Piroplasmida</taxon>
        <taxon>Babesiidae</taxon>
        <taxon>Babesia</taxon>
    </lineage>
</organism>
<dbReference type="InterPro" id="IPR055236">
    <property type="entry name" value="EVH1_PP4R3"/>
</dbReference>
<comment type="subcellular location">
    <subcellularLocation>
        <location evidence="1">Nucleus</location>
    </subcellularLocation>
</comment>
<dbReference type="GO" id="GO:0005654">
    <property type="term" value="C:nucleoplasm"/>
    <property type="evidence" value="ECO:0007669"/>
    <property type="project" value="TreeGrafter"/>
</dbReference>
<feature type="domain" description="Serine/threonine-protein phosphatase 4 regulatory subunit 3-like central" evidence="4">
    <location>
        <begin position="201"/>
        <end position="705"/>
    </location>
</feature>
<proteinExistence type="predicted"/>
<keyword evidence="7" id="KW-1185">Reference proteome</keyword>
<dbReference type="Proteomes" id="UP000002173">
    <property type="component" value="Unassembled WGS sequence"/>
</dbReference>
<dbReference type="eggNOG" id="KOG2175">
    <property type="taxonomic scope" value="Eukaryota"/>
</dbReference>
<dbReference type="Pfam" id="PF22972">
    <property type="entry name" value="EVH1_PP4R3"/>
    <property type="match status" value="1"/>
</dbReference>
<evidence type="ECO:0000259" key="4">
    <source>
        <dbReference type="Pfam" id="PF04802"/>
    </source>
</evidence>
<feature type="region of interest" description="Disordered" evidence="3">
    <location>
        <begin position="860"/>
        <end position="879"/>
    </location>
</feature>
<dbReference type="RefSeq" id="XP_001611350.1">
    <property type="nucleotide sequence ID" value="XM_001611300.1"/>
</dbReference>
<gene>
    <name evidence="6" type="ORF">BBOV_III002150</name>
</gene>
<name>A7AMJ8_BABBO</name>
<dbReference type="InParanoid" id="A7AMJ8"/>
<dbReference type="AlphaFoldDB" id="A7AMJ8"/>
<dbReference type="InterPro" id="IPR006887">
    <property type="entry name" value="P4R3-like_central_dom"/>
</dbReference>
<dbReference type="GO" id="GO:0030289">
    <property type="term" value="C:protein phosphatase 4 complex"/>
    <property type="evidence" value="ECO:0007669"/>
    <property type="project" value="TreeGrafter"/>
</dbReference>
<evidence type="ECO:0000256" key="3">
    <source>
        <dbReference type="SAM" id="MobiDB-lite"/>
    </source>
</evidence>
<dbReference type="GO" id="GO:0072542">
    <property type="term" value="F:protein phosphatase activator activity"/>
    <property type="evidence" value="ECO:0007669"/>
    <property type="project" value="TreeGrafter"/>
</dbReference>
<dbReference type="Gene3D" id="2.30.29.30">
    <property type="entry name" value="Pleckstrin-homology domain (PH domain)/Phosphotyrosine-binding domain (PTB)"/>
    <property type="match status" value="1"/>
</dbReference>
<evidence type="ECO:0000256" key="1">
    <source>
        <dbReference type="ARBA" id="ARBA00004123"/>
    </source>
</evidence>
<reference evidence="7" key="2">
    <citation type="journal article" date="2020" name="Data Brief">
        <title>Transcriptome dataset of Babesia bovis life stages within vertebrate and invertebrate hosts.</title>
        <authorList>
            <person name="Ueti M.W."/>
            <person name="Johnson W.C."/>
            <person name="Kappmeyer L.S."/>
            <person name="Herndon D.R."/>
            <person name="Mousel M.R."/>
            <person name="Reif K.E."/>
            <person name="Taus N.S."/>
            <person name="Ifeonu O.O."/>
            <person name="Silva J.C."/>
            <person name="Suarez C.E."/>
            <person name="Brayton K.A."/>
        </authorList>
    </citation>
    <scope>NUCLEOTIDE SEQUENCE [LARGE SCALE GENOMIC DNA]</scope>
</reference>
<dbReference type="SUPFAM" id="SSF50729">
    <property type="entry name" value="PH domain-like"/>
    <property type="match status" value="1"/>
</dbReference>
<dbReference type="VEuPathDB" id="PiroplasmaDB:BBOV_III002150"/>
<dbReference type="PANTHER" id="PTHR23318">
    <property type="entry name" value="ATP SYNTHASE GAMMA-RELATED"/>
    <property type="match status" value="1"/>
</dbReference>
<comment type="caution">
    <text evidence="6">The sequence shown here is derived from an EMBL/GenBank/DDBJ whole genome shotgun (WGS) entry which is preliminary data.</text>
</comment>
<feature type="domain" description="PP4R3 EVH1-like" evidence="5">
    <location>
        <begin position="37"/>
        <end position="134"/>
    </location>
</feature>
<protein>
    <submittedName>
        <fullName evidence="6">Uncharacterized protein</fullName>
    </submittedName>
</protein>
<dbReference type="PANTHER" id="PTHR23318:SF0">
    <property type="entry name" value="SERINE_THREONINE-PROTEIN PHOSPHATASE 4 REGULATORY SUBUNIT 3"/>
    <property type="match status" value="1"/>
</dbReference>
<evidence type="ECO:0000313" key="7">
    <source>
        <dbReference type="Proteomes" id="UP000002173"/>
    </source>
</evidence>
<dbReference type="EMBL" id="AAXT01000001">
    <property type="protein sequence ID" value="EDO07782.1"/>
    <property type="molecule type" value="Genomic_DNA"/>
</dbReference>
<evidence type="ECO:0000313" key="6">
    <source>
        <dbReference type="EMBL" id="EDO07782.1"/>
    </source>
</evidence>
<reference evidence="6 7" key="1">
    <citation type="journal article" date="2007" name="PLoS Pathog.">
        <title>Genome sequence of Babesia bovis and comparative analysis of apicomplexan hemoprotozoa.</title>
        <authorList>
            <person name="Brayton K.A."/>
            <person name="Lau A.O.T."/>
            <person name="Herndon D.R."/>
            <person name="Hannick L."/>
            <person name="Kappmeyer L.S."/>
            <person name="Berens S.J."/>
            <person name="Bidwell S.L."/>
            <person name="Brown W.C."/>
            <person name="Crabtree J."/>
            <person name="Fadrosh D."/>
            <person name="Feldblum T."/>
            <person name="Forberger H.A."/>
            <person name="Haas B.J."/>
            <person name="Howell J.M."/>
            <person name="Khouri H."/>
            <person name="Koo H."/>
            <person name="Mann D.J."/>
            <person name="Norimine J."/>
            <person name="Paulsen I.T."/>
            <person name="Radune D."/>
            <person name="Ren Q."/>
            <person name="Smith R.K. Jr."/>
            <person name="Suarez C.E."/>
            <person name="White O."/>
            <person name="Wortman J.R."/>
            <person name="Knowles D.P. Jr."/>
            <person name="McElwain T.F."/>
            <person name="Nene V.M."/>
        </authorList>
    </citation>
    <scope>NUCLEOTIDE SEQUENCE [LARGE SCALE GENOMIC DNA]</scope>
    <source>
        <strain evidence="6">T2Bo</strain>
    </source>
</reference>
<feature type="region of interest" description="Disordered" evidence="3">
    <location>
        <begin position="146"/>
        <end position="176"/>
    </location>
</feature>
<reference evidence="7" key="3">
    <citation type="journal article" date="2021" name="Int. J. Parasitol.">
        <title>Comparative analysis of gene expression between Babesia bovis blood stages and kinetes allowed by improved genome annotation.</title>
        <authorList>
            <person name="Ueti M.W."/>
            <person name="Johnson W.C."/>
            <person name="Kappmeyer L.S."/>
            <person name="Herndon D.R."/>
            <person name="Mousel M.R."/>
            <person name="Reif K.E."/>
            <person name="Taus N.S."/>
            <person name="Ifeonu O.O."/>
            <person name="Silva J.C."/>
            <person name="Suarez C.E."/>
            <person name="Brayton K.A."/>
        </authorList>
    </citation>
    <scope>NUCLEOTIDE SEQUENCE [LARGE SCALE GENOMIC DNA]</scope>
</reference>
<dbReference type="STRING" id="5865.A7AMJ8"/>
<evidence type="ECO:0000259" key="5">
    <source>
        <dbReference type="Pfam" id="PF22972"/>
    </source>
</evidence>